<feature type="transmembrane region" description="Helical" evidence="15">
    <location>
        <begin position="508"/>
        <end position="537"/>
    </location>
</feature>
<feature type="region of interest" description="Disordered" evidence="14">
    <location>
        <begin position="1"/>
        <end position="44"/>
    </location>
</feature>
<organism evidence="18 19">
    <name type="scientific">Pseudozyma flocculosa PF-1</name>
    <dbReference type="NCBI Taxonomy" id="1277687"/>
    <lineage>
        <taxon>Eukaryota</taxon>
        <taxon>Fungi</taxon>
        <taxon>Dikarya</taxon>
        <taxon>Basidiomycota</taxon>
        <taxon>Ustilaginomycotina</taxon>
        <taxon>Ustilaginomycetes</taxon>
        <taxon>Ustilaginales</taxon>
        <taxon>Ustilaginaceae</taxon>
        <taxon>Pseudozyma</taxon>
    </lineage>
</organism>
<evidence type="ECO:0000256" key="7">
    <source>
        <dbReference type="ARBA" id="ARBA00022824"/>
    </source>
</evidence>
<dbReference type="Pfam" id="PF22249">
    <property type="entry name" value="ERMP1-TM"/>
    <property type="match status" value="1"/>
</dbReference>
<dbReference type="CDD" id="cd03875">
    <property type="entry name" value="M28_Fxna_like"/>
    <property type="match status" value="1"/>
</dbReference>
<dbReference type="InterPro" id="IPR007484">
    <property type="entry name" value="Peptidase_M28"/>
</dbReference>
<dbReference type="eggNOG" id="KOG2194">
    <property type="taxonomic scope" value="Eukaryota"/>
</dbReference>
<dbReference type="Gene3D" id="3.40.630.10">
    <property type="entry name" value="Zn peptidases"/>
    <property type="match status" value="1"/>
</dbReference>
<name>A0A061H7S6_9BASI</name>
<feature type="domain" description="Peptidase M28" evidence="16">
    <location>
        <begin position="237"/>
        <end position="433"/>
    </location>
</feature>
<evidence type="ECO:0000256" key="9">
    <source>
        <dbReference type="ARBA" id="ARBA00022989"/>
    </source>
</evidence>
<evidence type="ECO:0000256" key="5">
    <source>
        <dbReference type="ARBA" id="ARBA00022723"/>
    </source>
</evidence>
<evidence type="ECO:0000256" key="13">
    <source>
        <dbReference type="RuleBase" id="RU361240"/>
    </source>
</evidence>
<proteinExistence type="inferred from homology"/>
<dbReference type="InterPro" id="IPR053974">
    <property type="entry name" value="ERMP1_1-A_TM"/>
</dbReference>
<comment type="similarity">
    <text evidence="13">Belongs to the peptidase M28 family.</text>
</comment>
<evidence type="ECO:0000259" key="17">
    <source>
        <dbReference type="Pfam" id="PF22249"/>
    </source>
</evidence>
<dbReference type="FunFam" id="3.40.630.10:FF:000097">
    <property type="entry name" value="Peptide hydrolase"/>
    <property type="match status" value="1"/>
</dbReference>
<dbReference type="GO" id="GO:0046872">
    <property type="term" value="F:metal ion binding"/>
    <property type="evidence" value="ECO:0007669"/>
    <property type="project" value="UniProtKB-KW"/>
</dbReference>
<accession>A0A061H7S6</accession>
<evidence type="ECO:0000259" key="16">
    <source>
        <dbReference type="Pfam" id="PF04389"/>
    </source>
</evidence>
<dbReference type="GO" id="GO:0006508">
    <property type="term" value="P:proteolysis"/>
    <property type="evidence" value="ECO:0007669"/>
    <property type="project" value="UniProtKB-KW"/>
</dbReference>
<dbReference type="OrthoDB" id="76293at2759"/>
<evidence type="ECO:0000256" key="3">
    <source>
        <dbReference type="ARBA" id="ARBA00022670"/>
    </source>
</evidence>
<feature type="compositionally biased region" description="Low complexity" evidence="14">
    <location>
        <begin position="9"/>
        <end position="44"/>
    </location>
</feature>
<dbReference type="HOGENOM" id="CLU_015120_0_0_1"/>
<evidence type="ECO:0000256" key="2">
    <source>
        <dbReference type="ARBA" id="ARBA00004477"/>
    </source>
</evidence>
<evidence type="ECO:0000256" key="12">
    <source>
        <dbReference type="ARBA" id="ARBA00023180"/>
    </source>
</evidence>
<evidence type="ECO:0000256" key="11">
    <source>
        <dbReference type="ARBA" id="ARBA00023136"/>
    </source>
</evidence>
<feature type="domain" description="Endoplasmic reticulum metallopeptidase 1/1-A TM" evidence="17">
    <location>
        <begin position="512"/>
        <end position="733"/>
    </location>
</feature>
<keyword evidence="3 13" id="KW-0645">Protease</keyword>
<keyword evidence="8 13" id="KW-0862">Zinc</keyword>
<keyword evidence="4 15" id="KW-0812">Transmembrane</keyword>
<dbReference type="SUPFAM" id="SSF53187">
    <property type="entry name" value="Zn-dependent exopeptidases"/>
    <property type="match status" value="1"/>
</dbReference>
<feature type="transmembrane region" description="Helical" evidence="15">
    <location>
        <begin position="650"/>
        <end position="670"/>
    </location>
</feature>
<feature type="transmembrane region" description="Helical" evidence="15">
    <location>
        <begin position="721"/>
        <end position="738"/>
    </location>
</feature>
<dbReference type="PANTHER" id="PTHR12147:SF22">
    <property type="entry name" value="ENDOPLASMIC RETICULUM METALLOPEPTIDASE 1"/>
    <property type="match status" value="1"/>
</dbReference>
<gene>
    <name evidence="18" type="ORF">PFL1_05636</name>
</gene>
<evidence type="ECO:0000256" key="6">
    <source>
        <dbReference type="ARBA" id="ARBA00022801"/>
    </source>
</evidence>
<keyword evidence="12" id="KW-0325">Glycoprotein</keyword>
<evidence type="ECO:0000256" key="10">
    <source>
        <dbReference type="ARBA" id="ARBA00023049"/>
    </source>
</evidence>
<dbReference type="EMBL" id="KE361643">
    <property type="protein sequence ID" value="EPQ26656.1"/>
    <property type="molecule type" value="Genomic_DNA"/>
</dbReference>
<keyword evidence="6 13" id="KW-0378">Hydrolase</keyword>
<dbReference type="InterPro" id="IPR048024">
    <property type="entry name" value="Fxna-like_M28_dom"/>
</dbReference>
<dbReference type="EC" id="3.4.-.-" evidence="13"/>
<evidence type="ECO:0000256" key="8">
    <source>
        <dbReference type="ARBA" id="ARBA00022833"/>
    </source>
</evidence>
<dbReference type="GeneID" id="19319723"/>
<comment type="cofactor">
    <cofactor evidence="1">
        <name>Zn(2+)</name>
        <dbReference type="ChEBI" id="CHEBI:29105"/>
    </cofactor>
</comment>
<dbReference type="RefSeq" id="XP_007881363.1">
    <property type="nucleotide sequence ID" value="XM_007883172.1"/>
</dbReference>
<dbReference type="Pfam" id="PF04389">
    <property type="entry name" value="Peptidase_M28"/>
    <property type="match status" value="1"/>
</dbReference>
<evidence type="ECO:0000256" key="1">
    <source>
        <dbReference type="ARBA" id="ARBA00001947"/>
    </source>
</evidence>
<feature type="transmembrane region" description="Helical" evidence="15">
    <location>
        <begin position="592"/>
        <end position="613"/>
    </location>
</feature>
<dbReference type="GO" id="GO:0008235">
    <property type="term" value="F:metalloexopeptidase activity"/>
    <property type="evidence" value="ECO:0007669"/>
    <property type="project" value="InterPro"/>
</dbReference>
<keyword evidence="10" id="KW-0482">Metalloprotease</keyword>
<feature type="transmembrane region" description="Helical" evidence="15">
    <location>
        <begin position="690"/>
        <end position="709"/>
    </location>
</feature>
<sequence length="1026" mass="109983">MPPKKARPAKAGPKPSTTPAGAPPTATATATTAATATSAGTRADGSAAAAEAAARIIADREASEVDPVNYRRTPKSPLFALLLAALVALLASTTLYLHYRLPAPKPSTAIIAAGLDPELATAYDPRSPVAALDQRSASARGGDPVALSSHFSEANAVSVMHHLSVGIGYRIVGTKQHVEAEDWLEEILRRYEGWHDTGLAGTGTRTQVEVWKQLGDGAHRFDFMGSTVWKKYYSMSNLVVRLSDGTNEGKANALLLNAHLDSTLPSPGGADDGIGVSILLEALRALTLPNTGRRLHNSVVLLFNNGEESLQDASHLYITQHHPTKDTVRAVVNLEACGTSGPELLFQATSTEMIEAYSKVPHPFGTVLANDVFSTGLILSDTDFRQFVEYGNHLTGLDMALVGSSYLYHTRKDVPAHLEPGATQHFGENVLAILEHLCLDPNASAKLASIQPRQSRASLPIYFTLAGRKFFLISSKAFKSIVMGISAIVNFQMSAVTRAESHLNALNLTMLSVLGTVVSLLAAVVGANAVALLMVHVLGRGMSWFSHEWAAVALYGPPALASVLAVQYAMSHLVKPHQRPYFERATMTGMQIVFVLVLLGLNAFSIGSAYLMILAAGTLLLSTTINDFVLVGFGNIEMRQVAPDMRVSPWTYVALVLVPSSVGFEGMASFLDLFVPLTGRMGEVSPADNIIATIVAALSFLSLPALVPLSHRYTTATLGRAILALVSLTAVMVAVFAARQPFDALHPKRLFVHQVQNITSGEWFMNLGAADPAPGFEQLSNDVQRVLGRPGESAVLHEMNAQNTDFDILYPVSDFLTPYKFQLPGPAPAADGGGSVTPYAAPAPASQHFTLRAVDEVVDFDRATRSVTLEIQHPGMIWPVIAFDGDVVEWNLPSTPPSGHRRHHIKQVGRHGQSKWSVDLVLRLDADGLAAARARKTGQDFGQLVTTDPGVGGGAVDATRSDLRDPSRLWIDMSGLVVDGMFPQHRHEAKGRYAMDNFEKMDAYLAQEHPEVDAMLLSVVAAVVVA</sequence>
<feature type="transmembrane region" description="Helical" evidence="15">
    <location>
        <begin position="619"/>
        <end position="638"/>
    </location>
</feature>
<feature type="transmembrane region" description="Helical" evidence="15">
    <location>
        <begin position="78"/>
        <end position="99"/>
    </location>
</feature>
<dbReference type="InterPro" id="IPR045175">
    <property type="entry name" value="M28_fam"/>
</dbReference>
<keyword evidence="7" id="KW-0256">Endoplasmic reticulum</keyword>
<evidence type="ECO:0000313" key="19">
    <source>
        <dbReference type="Proteomes" id="UP000053664"/>
    </source>
</evidence>
<dbReference type="Proteomes" id="UP000053664">
    <property type="component" value="Unassembled WGS sequence"/>
</dbReference>
<keyword evidence="9 15" id="KW-1133">Transmembrane helix</keyword>
<evidence type="ECO:0000256" key="15">
    <source>
        <dbReference type="SAM" id="Phobius"/>
    </source>
</evidence>
<evidence type="ECO:0000256" key="14">
    <source>
        <dbReference type="SAM" id="MobiDB-lite"/>
    </source>
</evidence>
<dbReference type="KEGG" id="pfp:PFL1_05636"/>
<keyword evidence="11 15" id="KW-0472">Membrane</keyword>
<dbReference type="PANTHER" id="PTHR12147">
    <property type="entry name" value="METALLOPEPTIDASE M28 FAMILY MEMBER"/>
    <property type="match status" value="1"/>
</dbReference>
<dbReference type="AlphaFoldDB" id="A0A061H7S6"/>
<evidence type="ECO:0000256" key="4">
    <source>
        <dbReference type="ARBA" id="ARBA00022692"/>
    </source>
</evidence>
<evidence type="ECO:0000313" key="18">
    <source>
        <dbReference type="EMBL" id="EPQ26656.1"/>
    </source>
</evidence>
<feature type="transmembrane region" description="Helical" evidence="15">
    <location>
        <begin position="549"/>
        <end position="571"/>
    </location>
</feature>
<dbReference type="GO" id="GO:0005789">
    <property type="term" value="C:endoplasmic reticulum membrane"/>
    <property type="evidence" value="ECO:0007669"/>
    <property type="project" value="UniProtKB-SubCell"/>
</dbReference>
<protein>
    <recommendedName>
        <fullName evidence="13">Peptide hydrolase</fullName>
        <ecNumber evidence="13">3.4.-.-</ecNumber>
    </recommendedName>
</protein>
<feature type="transmembrane region" description="Helical" evidence="15">
    <location>
        <begin position="477"/>
        <end position="496"/>
    </location>
</feature>
<reference evidence="18 19" key="1">
    <citation type="journal article" date="2013" name="Plant Cell">
        <title>The transition from a phytopathogenic smut ancestor to an anamorphic biocontrol agent deciphered by comparative whole-genome analysis.</title>
        <authorList>
            <person name="Lefebvre F."/>
            <person name="Joly D.L."/>
            <person name="Labbe C."/>
            <person name="Teichmann B."/>
            <person name="Linning R."/>
            <person name="Belzile F."/>
            <person name="Bakkeren G."/>
            <person name="Belanger R.R."/>
        </authorList>
    </citation>
    <scope>NUCLEOTIDE SEQUENCE [LARGE SCALE GENOMIC DNA]</scope>
    <source>
        <strain evidence="18 19">PF-1</strain>
    </source>
</reference>
<comment type="subcellular location">
    <subcellularLocation>
        <location evidence="2">Endoplasmic reticulum membrane</location>
        <topology evidence="2">Multi-pass membrane protein</topology>
    </subcellularLocation>
</comment>
<keyword evidence="5 13" id="KW-0479">Metal-binding</keyword>